<gene>
    <name evidence="5" type="ORF">CSP5_0422</name>
</gene>
<dbReference type="SUPFAM" id="SSF51569">
    <property type="entry name" value="Aldolase"/>
    <property type="match status" value="1"/>
</dbReference>
<dbReference type="AlphaFoldDB" id="A0A1N5T0N4"/>
<evidence type="ECO:0000256" key="4">
    <source>
        <dbReference type="ARBA" id="ARBA00023270"/>
    </source>
</evidence>
<evidence type="ECO:0000313" key="5">
    <source>
        <dbReference type="EMBL" id="SIM41880.1"/>
    </source>
</evidence>
<evidence type="ECO:0000256" key="3">
    <source>
        <dbReference type="ARBA" id="ARBA00023239"/>
    </source>
</evidence>
<dbReference type="GO" id="GO:0046279">
    <property type="term" value="P:3,4-dihydroxybenzoate biosynthetic process"/>
    <property type="evidence" value="ECO:0007669"/>
    <property type="project" value="TreeGrafter"/>
</dbReference>
<dbReference type="Gene3D" id="3.20.20.70">
    <property type="entry name" value="Aldolase class I"/>
    <property type="match status" value="1"/>
</dbReference>
<keyword evidence="3" id="KW-0456">Lyase</keyword>
<dbReference type="PANTHER" id="PTHR43699">
    <property type="entry name" value="3-DEHYDROQUINATE DEHYDRATASE"/>
    <property type="match status" value="1"/>
</dbReference>
<dbReference type="InterPro" id="IPR001381">
    <property type="entry name" value="DHquinase_I"/>
</dbReference>
<name>A0A1N5T0N4_9ARCH</name>
<evidence type="ECO:0000256" key="1">
    <source>
        <dbReference type="ARBA" id="ARBA00001864"/>
    </source>
</evidence>
<dbReference type="EMBL" id="LT671858">
    <property type="protein sequence ID" value="SIM41880.1"/>
    <property type="molecule type" value="Genomic_DNA"/>
</dbReference>
<dbReference type="EC" id="4.2.1.10" evidence="2"/>
<evidence type="ECO:0000256" key="2">
    <source>
        <dbReference type="ARBA" id="ARBA00012060"/>
    </source>
</evidence>
<dbReference type="InterPro" id="IPR013785">
    <property type="entry name" value="Aldolase_TIM"/>
</dbReference>
<dbReference type="Pfam" id="PF01487">
    <property type="entry name" value="DHquinase_I"/>
    <property type="match status" value="1"/>
</dbReference>
<accession>A0A1N5T0N4</accession>
<dbReference type="GO" id="GO:0003855">
    <property type="term" value="F:3-dehydroquinate dehydratase activity"/>
    <property type="evidence" value="ECO:0007669"/>
    <property type="project" value="UniProtKB-EC"/>
</dbReference>
<protein>
    <recommendedName>
        <fullName evidence="2">3-dehydroquinate dehydratase</fullName>
        <ecNumber evidence="2">4.2.1.10</ecNumber>
    </recommendedName>
</protein>
<dbReference type="InterPro" id="IPR050146">
    <property type="entry name" value="Type-I_3-dehydroquinase"/>
</dbReference>
<keyword evidence="4" id="KW-0704">Schiff base</keyword>
<sequence>MAVIVASVIPEKDYENQIKLISKKLDDFHFIPEFRMDLWTNNQKDYIEKYMKIVDDYSLPNIFTFRTEELSIADQIYKIPLNHENSILDIDISIISRNSINYPQNRTILSSHFSNPLEFRNRFEKLAKYGKVAIKLASTFDSENILDILWYVKHTDGERILSIVPQGNENQSLRIVSALTVSDFIYSSFDKPVIAGQYNMELLFKILEMIY</sequence>
<dbReference type="Proteomes" id="UP000195607">
    <property type="component" value="Chromosome I"/>
</dbReference>
<dbReference type="PANTHER" id="PTHR43699:SF1">
    <property type="entry name" value="3-DEHYDROQUINATE DEHYDRATASE"/>
    <property type="match status" value="1"/>
</dbReference>
<comment type="catalytic activity">
    <reaction evidence="1">
        <text>3-dehydroquinate = 3-dehydroshikimate + H2O</text>
        <dbReference type="Rhea" id="RHEA:21096"/>
        <dbReference type="ChEBI" id="CHEBI:15377"/>
        <dbReference type="ChEBI" id="CHEBI:16630"/>
        <dbReference type="ChEBI" id="CHEBI:32364"/>
        <dbReference type="EC" id="4.2.1.10"/>
    </reaction>
</comment>
<evidence type="ECO:0000313" key="6">
    <source>
        <dbReference type="Proteomes" id="UP000195607"/>
    </source>
</evidence>
<organism evidence="5 6">
    <name type="scientific">Cuniculiplasma divulgatum</name>
    <dbReference type="NCBI Taxonomy" id="1673428"/>
    <lineage>
        <taxon>Archaea</taxon>
        <taxon>Methanobacteriati</taxon>
        <taxon>Thermoplasmatota</taxon>
        <taxon>Thermoplasmata</taxon>
        <taxon>Thermoplasmatales</taxon>
        <taxon>Cuniculiplasmataceae</taxon>
        <taxon>Cuniculiplasma</taxon>
    </lineage>
</organism>
<proteinExistence type="predicted"/>
<reference evidence="5 6" key="1">
    <citation type="submission" date="2016-04" db="EMBL/GenBank/DDBJ databases">
        <authorList>
            <person name="Evans L.H."/>
            <person name="Alamgir A."/>
            <person name="Owens N."/>
            <person name="Weber N.D."/>
            <person name="Virtaneva K."/>
            <person name="Barbian K."/>
            <person name="Babar A."/>
            <person name="Rosenke K."/>
        </authorList>
    </citation>
    <scope>NUCLEOTIDE SEQUENCE [LARGE SCALE GENOMIC DNA]</scope>
    <source>
        <strain evidence="6">S5(T) (JCM 30642 \VKM B-2941)</strain>
    </source>
</reference>